<comment type="caution">
    <text evidence="1">The sequence shown here is derived from an EMBL/GenBank/DDBJ whole genome shotgun (WGS) entry which is preliminary data.</text>
</comment>
<evidence type="ECO:0000313" key="2">
    <source>
        <dbReference type="Proteomes" id="UP000320762"/>
    </source>
</evidence>
<dbReference type="Proteomes" id="UP000320762">
    <property type="component" value="Unassembled WGS sequence"/>
</dbReference>
<dbReference type="EMBL" id="VDMD01000050">
    <property type="protein sequence ID" value="TRM57231.1"/>
    <property type="molecule type" value="Genomic_DNA"/>
</dbReference>
<organism evidence="1 2">
    <name type="scientific">Schizophyllum amplum</name>
    <dbReference type="NCBI Taxonomy" id="97359"/>
    <lineage>
        <taxon>Eukaryota</taxon>
        <taxon>Fungi</taxon>
        <taxon>Dikarya</taxon>
        <taxon>Basidiomycota</taxon>
        <taxon>Agaricomycotina</taxon>
        <taxon>Agaricomycetes</taxon>
        <taxon>Agaricomycetidae</taxon>
        <taxon>Agaricales</taxon>
        <taxon>Schizophyllaceae</taxon>
        <taxon>Schizophyllum</taxon>
    </lineage>
</organism>
<sequence>MQAFAQYLHPSSPSPSLQKTAMHLILAATSPTPQLTVLTPALYRRLVPLHNHPRYASLRRSRQDAPLPAPALATRSLGARAQRAGQPVVNGCGGFEWAGWLQLHDTVKPITLPLLPFIADGFPGNLMYHCKQDDINAMW</sequence>
<proteinExistence type="predicted"/>
<evidence type="ECO:0000313" key="1">
    <source>
        <dbReference type="EMBL" id="TRM57231.1"/>
    </source>
</evidence>
<gene>
    <name evidence="1" type="ORF">BD626DRAFT_515433</name>
</gene>
<name>A0A550BXF6_9AGAR</name>
<dbReference type="AlphaFoldDB" id="A0A550BXF6"/>
<reference evidence="1 2" key="1">
    <citation type="journal article" date="2019" name="New Phytol.">
        <title>Comparative genomics reveals unique wood-decay strategies and fruiting body development in the Schizophyllaceae.</title>
        <authorList>
            <person name="Almasi E."/>
            <person name="Sahu N."/>
            <person name="Krizsan K."/>
            <person name="Balint B."/>
            <person name="Kovacs G.M."/>
            <person name="Kiss B."/>
            <person name="Cseklye J."/>
            <person name="Drula E."/>
            <person name="Henrissat B."/>
            <person name="Nagy I."/>
            <person name="Chovatia M."/>
            <person name="Adam C."/>
            <person name="LaButti K."/>
            <person name="Lipzen A."/>
            <person name="Riley R."/>
            <person name="Grigoriev I.V."/>
            <person name="Nagy L.G."/>
        </authorList>
    </citation>
    <scope>NUCLEOTIDE SEQUENCE [LARGE SCALE GENOMIC DNA]</scope>
    <source>
        <strain evidence="1 2">NL-1724</strain>
    </source>
</reference>
<accession>A0A550BXF6</accession>
<protein>
    <submittedName>
        <fullName evidence="1">Uncharacterized protein</fullName>
    </submittedName>
</protein>
<keyword evidence="2" id="KW-1185">Reference proteome</keyword>